<feature type="domain" description="FAD dependent oxidoreductase" evidence="1">
    <location>
        <begin position="39"/>
        <end position="421"/>
    </location>
</feature>
<dbReference type="EMBL" id="JAUTXT010000010">
    <property type="protein sequence ID" value="KAK3676543.1"/>
    <property type="molecule type" value="Genomic_DNA"/>
</dbReference>
<proteinExistence type="predicted"/>
<dbReference type="InterPro" id="IPR006076">
    <property type="entry name" value="FAD-dep_OxRdtase"/>
</dbReference>
<dbReference type="PANTHER" id="PTHR13847">
    <property type="entry name" value="SARCOSINE DEHYDROGENASE-RELATED"/>
    <property type="match status" value="1"/>
</dbReference>
<organism evidence="2 3">
    <name type="scientific">Recurvomyces mirabilis</name>
    <dbReference type="NCBI Taxonomy" id="574656"/>
    <lineage>
        <taxon>Eukaryota</taxon>
        <taxon>Fungi</taxon>
        <taxon>Dikarya</taxon>
        <taxon>Ascomycota</taxon>
        <taxon>Pezizomycotina</taxon>
        <taxon>Dothideomycetes</taxon>
        <taxon>Dothideomycetidae</taxon>
        <taxon>Mycosphaerellales</taxon>
        <taxon>Teratosphaeriaceae</taxon>
        <taxon>Recurvomyces</taxon>
    </lineage>
</organism>
<keyword evidence="3" id="KW-1185">Reference proteome</keyword>
<evidence type="ECO:0000259" key="1">
    <source>
        <dbReference type="Pfam" id="PF01266"/>
    </source>
</evidence>
<name>A0AAE1C3L8_9PEZI</name>
<evidence type="ECO:0000313" key="2">
    <source>
        <dbReference type="EMBL" id="KAK3676543.1"/>
    </source>
</evidence>
<sequence>MPTSAASFPTSHSTTPYWRNEVKPIDEHRSTEGIPSYADLVIIGAGYAGAAIAHHLLERHSSHHDQSLPSIVILEAREACSGATGRNGGHLKPDPFSRAANVLKTHGKAVAEHVASFEARQVQEVRAFVDYEEIDCDFEEVTVRDVCLYPAGRDKIEADLVALNEADISTARSLEYSSDREAEEISGVKGAKSCLTFNAARLWPYRLVSHMLEKAVSRGINLQTHTPVTSVRPTGEGSDVGLWAVNTSRGSIECSTVIYATNAYTSALVPELKDKIVPVRGTVARLLPATDAPLLNDSYMMRFSEFEYDYMISRPDGSIIVGGAKRDFYDELNEWYDVCDDSRLMKGATQYFDGYMQRHFSGWENCDVLTDQIWTGIMGYSNDGFPYVGPVNGKPGQYICAGFTGHGMPQIFLSAKAIAEMVITGVPAAEVDLPLPYHTSPERWSRQGIHGSLQQWQAVSERAATRARL</sequence>
<accession>A0AAE1C3L8</accession>
<dbReference type="InterPro" id="IPR036188">
    <property type="entry name" value="FAD/NAD-bd_sf"/>
</dbReference>
<gene>
    <name evidence="2" type="ORF">LTR78_003819</name>
</gene>
<dbReference type="Proteomes" id="UP001274830">
    <property type="component" value="Unassembled WGS sequence"/>
</dbReference>
<dbReference type="SUPFAM" id="SSF51905">
    <property type="entry name" value="FAD/NAD(P)-binding domain"/>
    <property type="match status" value="1"/>
</dbReference>
<reference evidence="2" key="1">
    <citation type="submission" date="2023-07" db="EMBL/GenBank/DDBJ databases">
        <title>Black Yeasts Isolated from many extreme environments.</title>
        <authorList>
            <person name="Coleine C."/>
            <person name="Stajich J.E."/>
            <person name="Selbmann L."/>
        </authorList>
    </citation>
    <scope>NUCLEOTIDE SEQUENCE</scope>
    <source>
        <strain evidence="2">CCFEE 5485</strain>
    </source>
</reference>
<dbReference type="GO" id="GO:0005737">
    <property type="term" value="C:cytoplasm"/>
    <property type="evidence" value="ECO:0007669"/>
    <property type="project" value="TreeGrafter"/>
</dbReference>
<dbReference type="PANTHER" id="PTHR13847:SF279">
    <property type="entry name" value="FAD DEPENDENT OXIDOREDUCTASE DOMAIN-CONTAINING PROTEIN-RELATED"/>
    <property type="match status" value="1"/>
</dbReference>
<comment type="caution">
    <text evidence="2">The sequence shown here is derived from an EMBL/GenBank/DDBJ whole genome shotgun (WGS) entry which is preliminary data.</text>
</comment>
<dbReference type="Pfam" id="PF01266">
    <property type="entry name" value="DAO"/>
    <property type="match status" value="1"/>
</dbReference>
<protein>
    <recommendedName>
        <fullName evidence="1">FAD dependent oxidoreductase domain-containing protein</fullName>
    </recommendedName>
</protein>
<dbReference type="AlphaFoldDB" id="A0AAE1C3L8"/>
<dbReference type="Gene3D" id="3.50.50.60">
    <property type="entry name" value="FAD/NAD(P)-binding domain"/>
    <property type="match status" value="1"/>
</dbReference>
<dbReference type="Gene3D" id="3.30.9.10">
    <property type="entry name" value="D-Amino Acid Oxidase, subunit A, domain 2"/>
    <property type="match status" value="1"/>
</dbReference>
<evidence type="ECO:0000313" key="3">
    <source>
        <dbReference type="Proteomes" id="UP001274830"/>
    </source>
</evidence>